<dbReference type="Proteomes" id="UP000078343">
    <property type="component" value="Unassembled WGS sequence"/>
</dbReference>
<organism evidence="2 3">
    <name type="scientific">Fonsecaea erecta</name>
    <dbReference type="NCBI Taxonomy" id="1367422"/>
    <lineage>
        <taxon>Eukaryota</taxon>
        <taxon>Fungi</taxon>
        <taxon>Dikarya</taxon>
        <taxon>Ascomycota</taxon>
        <taxon>Pezizomycotina</taxon>
        <taxon>Eurotiomycetes</taxon>
        <taxon>Chaetothyriomycetidae</taxon>
        <taxon>Chaetothyriales</taxon>
        <taxon>Herpotrichiellaceae</taxon>
        <taxon>Fonsecaea</taxon>
    </lineage>
</organism>
<name>A0A178Z6J5_9EURO</name>
<evidence type="ECO:0000313" key="2">
    <source>
        <dbReference type="EMBL" id="OAP55322.1"/>
    </source>
</evidence>
<dbReference type="AlphaFoldDB" id="A0A178Z6J5"/>
<gene>
    <name evidence="2" type="ORF">AYL99_10295</name>
</gene>
<keyword evidence="3" id="KW-1185">Reference proteome</keyword>
<dbReference type="GeneID" id="30014463"/>
<proteinExistence type="predicted"/>
<dbReference type="RefSeq" id="XP_018688689.1">
    <property type="nucleotide sequence ID" value="XM_018841801.1"/>
</dbReference>
<protein>
    <recommendedName>
        <fullName evidence="1">DUF7708 domain-containing protein</fullName>
    </recommendedName>
</protein>
<evidence type="ECO:0000313" key="3">
    <source>
        <dbReference type="Proteomes" id="UP000078343"/>
    </source>
</evidence>
<dbReference type="InterPro" id="IPR056125">
    <property type="entry name" value="DUF7708"/>
</dbReference>
<dbReference type="OrthoDB" id="61900at2759"/>
<dbReference type="EMBL" id="LVYI01000011">
    <property type="protein sequence ID" value="OAP55322.1"/>
    <property type="molecule type" value="Genomic_DNA"/>
</dbReference>
<feature type="domain" description="DUF7708" evidence="1">
    <location>
        <begin position="84"/>
        <end position="225"/>
    </location>
</feature>
<evidence type="ECO:0000259" key="1">
    <source>
        <dbReference type="Pfam" id="PF24809"/>
    </source>
</evidence>
<reference evidence="2 3" key="1">
    <citation type="submission" date="2016-04" db="EMBL/GenBank/DDBJ databases">
        <title>Draft genome of Fonsecaea erecta CBS 125763.</title>
        <authorList>
            <person name="Weiss V.A."/>
            <person name="Vicente V.A."/>
            <person name="Raittz R.T."/>
            <person name="Moreno L.F."/>
            <person name="De Souza E.M."/>
            <person name="Pedrosa F.O."/>
            <person name="Steffens M.B."/>
            <person name="Faoro H."/>
            <person name="Tadra-Sfeir M.Z."/>
            <person name="Najafzadeh M.J."/>
            <person name="Felipe M.S."/>
            <person name="Teixeira M."/>
            <person name="Sun J."/>
            <person name="Xi L."/>
            <person name="Gomes R."/>
            <person name="De Azevedo C.M."/>
            <person name="Salgado C.G."/>
            <person name="Da Silva M.B."/>
            <person name="Nascimento M.F."/>
            <person name="Queiroz-Telles F."/>
            <person name="Attili D.S."/>
            <person name="Gorbushina A."/>
        </authorList>
    </citation>
    <scope>NUCLEOTIDE SEQUENCE [LARGE SCALE GENOMIC DNA]</scope>
    <source>
        <strain evidence="2 3">CBS 125763</strain>
    </source>
</reference>
<sequence>MPVSLDVELYYKGSTNQVENSIVQQAFQEAVQYFCTELTQDEVERRWIAQRTSIADVLAVVQEAQAKYVASKSKHGRLCQLMIQLPERLLFYSRVIDIFVQAHAEYSALAWGAIKFVLLGVIEHAKLFSEISEVLILVGDALAQADFTSKLYPTSFIATAISNLYTYIIIFLQKAVKWYTMSRAHRWVNAIFEPYDIGHKGTVQKIQKCIASLKDTANDAAHAELRGVSQSQKYHQEKLESINKEVREFRIELSAIGIKMASQEKALNNMSHYVSSSHAINNRLLLYVEDGKVAAILDELGSGFDAMGRYHACLAVSRKRKAWAHAGKESTLALSTIRRWASSARSALLVIQSSPREEAKTKDLVVDVVHWAQETGAPTIWTLSGRHKAEDTLLSSPCGIWRALTSQIIRQNSSVLSKVTADLTVSELKTQHALTDWKALFSTALLQMRKCIVVVEARDLFEVIANNPSEVAVFLLEFQTIVEAANSRGSTVKVLVASYCASRTSVTSLPDNADRSAIFVKRSVLSRRKAKLTTAMRRTALRNVRIPGGRQPCVWNEHPNE</sequence>
<dbReference type="Pfam" id="PF24809">
    <property type="entry name" value="DUF7708"/>
    <property type="match status" value="1"/>
</dbReference>
<accession>A0A178Z6J5</accession>
<dbReference type="STRING" id="1367422.A0A178Z6J5"/>
<comment type="caution">
    <text evidence="2">The sequence shown here is derived from an EMBL/GenBank/DDBJ whole genome shotgun (WGS) entry which is preliminary data.</text>
</comment>